<dbReference type="PANTHER" id="PTHR43031:SF1">
    <property type="entry name" value="PYRIDINE NUCLEOTIDE-DISULPHIDE OXIDOREDUCTASE"/>
    <property type="match status" value="1"/>
</dbReference>
<dbReference type="InterPro" id="IPR036873">
    <property type="entry name" value="Rhodanese-like_dom_sf"/>
</dbReference>
<dbReference type="InterPro" id="IPR001763">
    <property type="entry name" value="Rhodanese-like_dom"/>
</dbReference>
<proteinExistence type="predicted"/>
<accession>A0A8J8FFY2</accession>
<dbReference type="PANTHER" id="PTHR43031">
    <property type="entry name" value="FAD-DEPENDENT OXIDOREDUCTASE"/>
    <property type="match status" value="1"/>
</dbReference>
<reference evidence="2" key="1">
    <citation type="submission" date="2019-10" db="EMBL/GenBank/DDBJ databases">
        <title>Draft genome sequence of Panacibacter sp. KCS-6.</title>
        <authorList>
            <person name="Yim K.J."/>
        </authorList>
    </citation>
    <scope>NUCLEOTIDE SEQUENCE</scope>
    <source>
        <strain evidence="2">KCS-6</strain>
    </source>
</reference>
<keyword evidence="3" id="KW-1185">Reference proteome</keyword>
<dbReference type="SMART" id="SM00450">
    <property type="entry name" value="RHOD"/>
    <property type="match status" value="1"/>
</dbReference>
<name>A0A8J8FFY2_9BACT</name>
<dbReference type="InterPro" id="IPR050229">
    <property type="entry name" value="GlpE_sulfurtransferase"/>
</dbReference>
<dbReference type="SUPFAM" id="SSF52821">
    <property type="entry name" value="Rhodanese/Cell cycle control phosphatase"/>
    <property type="match status" value="1"/>
</dbReference>
<evidence type="ECO:0000259" key="1">
    <source>
        <dbReference type="PROSITE" id="PS50206"/>
    </source>
</evidence>
<dbReference type="PROSITE" id="PS50206">
    <property type="entry name" value="RHODANESE_3"/>
    <property type="match status" value="1"/>
</dbReference>
<evidence type="ECO:0000313" key="2">
    <source>
        <dbReference type="EMBL" id="NNV57178.1"/>
    </source>
</evidence>
<dbReference type="Proteomes" id="UP000598971">
    <property type="component" value="Unassembled WGS sequence"/>
</dbReference>
<evidence type="ECO:0000313" key="3">
    <source>
        <dbReference type="Proteomes" id="UP000598971"/>
    </source>
</evidence>
<dbReference type="RefSeq" id="WP_171609127.1">
    <property type="nucleotide sequence ID" value="NZ_WHPF01000013.1"/>
</dbReference>
<dbReference type="EMBL" id="WHPF01000013">
    <property type="protein sequence ID" value="NNV57178.1"/>
    <property type="molecule type" value="Genomic_DNA"/>
</dbReference>
<comment type="caution">
    <text evidence="2">The sequence shown here is derived from an EMBL/GenBank/DDBJ whole genome shotgun (WGS) entry which is preliminary data.</text>
</comment>
<organism evidence="2 3">
    <name type="scientific">Limnovirga soli</name>
    <dbReference type="NCBI Taxonomy" id="2656915"/>
    <lineage>
        <taxon>Bacteria</taxon>
        <taxon>Pseudomonadati</taxon>
        <taxon>Bacteroidota</taxon>
        <taxon>Chitinophagia</taxon>
        <taxon>Chitinophagales</taxon>
        <taxon>Chitinophagaceae</taxon>
        <taxon>Limnovirga</taxon>
    </lineage>
</organism>
<protein>
    <submittedName>
        <fullName evidence="2">Rhodanese-like domain-containing protein</fullName>
    </submittedName>
</protein>
<sequence>MSFFSELFGLGSKTAELKELLSAGAIIIDVRSPEEFKGGHLHKSTNIPLQVLSQSINKLKGKTVITVCASGGRSGMAATMLQKEGINAINGGGWHGLQSIV</sequence>
<gene>
    <name evidence="2" type="ORF">GD597_17015</name>
</gene>
<feature type="domain" description="Rhodanese" evidence="1">
    <location>
        <begin position="21"/>
        <end position="99"/>
    </location>
</feature>
<dbReference type="Gene3D" id="3.40.250.10">
    <property type="entry name" value="Rhodanese-like domain"/>
    <property type="match status" value="1"/>
</dbReference>
<dbReference type="Pfam" id="PF00581">
    <property type="entry name" value="Rhodanese"/>
    <property type="match status" value="1"/>
</dbReference>
<dbReference type="CDD" id="cd00158">
    <property type="entry name" value="RHOD"/>
    <property type="match status" value="1"/>
</dbReference>
<dbReference type="AlphaFoldDB" id="A0A8J8FFY2"/>